<organism evidence="1 2">
    <name type="scientific">Castilleja foliolosa</name>
    <dbReference type="NCBI Taxonomy" id="1961234"/>
    <lineage>
        <taxon>Eukaryota</taxon>
        <taxon>Viridiplantae</taxon>
        <taxon>Streptophyta</taxon>
        <taxon>Embryophyta</taxon>
        <taxon>Tracheophyta</taxon>
        <taxon>Spermatophyta</taxon>
        <taxon>Magnoliopsida</taxon>
        <taxon>eudicotyledons</taxon>
        <taxon>Gunneridae</taxon>
        <taxon>Pentapetalae</taxon>
        <taxon>asterids</taxon>
        <taxon>lamiids</taxon>
        <taxon>Lamiales</taxon>
        <taxon>Orobanchaceae</taxon>
        <taxon>Pedicularideae</taxon>
        <taxon>Castillejinae</taxon>
        <taxon>Castilleja</taxon>
    </lineage>
</organism>
<accession>A0ABD3BZI5</accession>
<sequence length="183" mass="20530">MAVTSSEECQSAHSSVVLPDDVATNMKYEPASNISSLDVLKLIKSINSEPILQNQTKLEEDDEVNNYASCILDVDIEKGKTEFSKFNEEPVANLKSDNTLARSLPLQVVGKLMQLLTNHGAELPKFASRDKFVAERVYDTPTNRSRKYKRSASFNSRRVVLLFSVLHRNNYSNLSDTESEANQ</sequence>
<gene>
    <name evidence="1" type="ORF">CASFOL_034271</name>
</gene>
<evidence type="ECO:0000313" key="1">
    <source>
        <dbReference type="EMBL" id="KAL3622075.1"/>
    </source>
</evidence>
<dbReference type="Proteomes" id="UP001632038">
    <property type="component" value="Unassembled WGS sequence"/>
</dbReference>
<evidence type="ECO:0000313" key="2">
    <source>
        <dbReference type="Proteomes" id="UP001632038"/>
    </source>
</evidence>
<proteinExistence type="predicted"/>
<protein>
    <submittedName>
        <fullName evidence="1">Uncharacterized protein</fullName>
    </submittedName>
</protein>
<dbReference type="AlphaFoldDB" id="A0ABD3BZI5"/>
<name>A0ABD3BZI5_9LAMI</name>
<dbReference type="EMBL" id="JAVIJP010000061">
    <property type="protein sequence ID" value="KAL3622075.1"/>
    <property type="molecule type" value="Genomic_DNA"/>
</dbReference>
<dbReference type="PANTHER" id="PTHR34064">
    <property type="entry name" value="OS04G0672300 PROTEIN"/>
    <property type="match status" value="1"/>
</dbReference>
<dbReference type="PANTHER" id="PTHR34064:SF5">
    <property type="entry name" value="PROTEIN, PUTATIVE-RELATED"/>
    <property type="match status" value="1"/>
</dbReference>
<comment type="caution">
    <text evidence="1">The sequence shown here is derived from an EMBL/GenBank/DDBJ whole genome shotgun (WGS) entry which is preliminary data.</text>
</comment>
<reference evidence="2" key="1">
    <citation type="journal article" date="2024" name="IScience">
        <title>Strigolactones Initiate the Formation of Haustorium-like Structures in Castilleja.</title>
        <authorList>
            <person name="Buerger M."/>
            <person name="Peterson D."/>
            <person name="Chory J."/>
        </authorList>
    </citation>
    <scope>NUCLEOTIDE SEQUENCE [LARGE SCALE GENOMIC DNA]</scope>
</reference>
<keyword evidence="2" id="KW-1185">Reference proteome</keyword>